<evidence type="ECO:0000256" key="1">
    <source>
        <dbReference type="ARBA" id="ARBA00034120"/>
    </source>
</evidence>
<dbReference type="InterPro" id="IPR051083">
    <property type="entry name" value="GrpII_Intron_Splice-Mob/Def"/>
</dbReference>
<evidence type="ECO:0000313" key="4">
    <source>
        <dbReference type="EMBL" id="UZA52050.1"/>
    </source>
</evidence>
<organism evidence="4 5">
    <name type="scientific">Moraxella bovis</name>
    <dbReference type="NCBI Taxonomy" id="476"/>
    <lineage>
        <taxon>Bacteria</taxon>
        <taxon>Pseudomonadati</taxon>
        <taxon>Pseudomonadota</taxon>
        <taxon>Gammaproteobacteria</taxon>
        <taxon>Moraxellales</taxon>
        <taxon>Moraxellaceae</taxon>
        <taxon>Moraxella</taxon>
    </lineage>
</organism>
<dbReference type="PROSITE" id="PS50878">
    <property type="entry name" value="RT_POL"/>
    <property type="match status" value="1"/>
</dbReference>
<dbReference type="InterPro" id="IPR043502">
    <property type="entry name" value="DNA/RNA_pol_sf"/>
</dbReference>
<keyword evidence="6" id="KW-1185">Reference proteome</keyword>
<comment type="similarity">
    <text evidence="1">Belongs to the bacterial reverse transcriptase family.</text>
</comment>
<gene>
    <name evidence="3" type="ORF">LP092_12520</name>
    <name evidence="4" type="ORF">LP129_02495</name>
</gene>
<name>A0AAQ2Q247_MORBO</name>
<proteinExistence type="inferred from homology"/>
<dbReference type="PANTHER" id="PTHR34047">
    <property type="entry name" value="NUCLEAR INTRON MATURASE 1, MITOCHONDRIAL-RELATED"/>
    <property type="match status" value="1"/>
</dbReference>
<evidence type="ECO:0000313" key="6">
    <source>
        <dbReference type="Proteomes" id="UP001163632"/>
    </source>
</evidence>
<dbReference type="InterPro" id="IPR000477">
    <property type="entry name" value="RT_dom"/>
</dbReference>
<dbReference type="Proteomes" id="UP001163632">
    <property type="component" value="Chromosome"/>
</dbReference>
<accession>A0AAQ2Q247</accession>
<dbReference type="EMBL" id="CP087781">
    <property type="protein sequence ID" value="UZA52050.1"/>
    <property type="molecule type" value="Genomic_DNA"/>
</dbReference>
<dbReference type="Pfam" id="PF00078">
    <property type="entry name" value="RVT_1"/>
    <property type="match status" value="1"/>
</dbReference>
<dbReference type="EMBL" id="CP087830">
    <property type="protein sequence ID" value="UZA02752.1"/>
    <property type="molecule type" value="Genomic_DNA"/>
</dbReference>
<evidence type="ECO:0000313" key="3">
    <source>
        <dbReference type="EMBL" id="UZA02752.1"/>
    </source>
</evidence>
<evidence type="ECO:0000259" key="2">
    <source>
        <dbReference type="PROSITE" id="PS50878"/>
    </source>
</evidence>
<dbReference type="GeneID" id="77187629"/>
<feature type="domain" description="Reverse transcriptase" evidence="2">
    <location>
        <begin position="110"/>
        <end position="411"/>
    </location>
</feature>
<dbReference type="PANTHER" id="PTHR34047:SF8">
    <property type="entry name" value="PROTEIN YKFC"/>
    <property type="match status" value="1"/>
</dbReference>
<evidence type="ECO:0000313" key="5">
    <source>
        <dbReference type="Proteomes" id="UP001163283"/>
    </source>
</evidence>
<protein>
    <recommendedName>
        <fullName evidence="2">Reverse transcriptase domain-containing protein</fullName>
    </recommendedName>
</protein>
<reference evidence="4 5" key="1">
    <citation type="journal article" date="2022" name="BMC Microbiol.">
        <title>Whole genome sequencing of Moraxella bovis strains from North America reveals two genotypes with different genetic determinants.</title>
        <authorList>
            <person name="Wynn E.L."/>
            <person name="Hille M.M."/>
            <person name="Loy J.D."/>
            <person name="Schuller G."/>
            <person name="Kuhn K.L."/>
            <person name="Dickey A.M."/>
            <person name="Bono J.L."/>
            <person name="Clawson M.L."/>
        </authorList>
    </citation>
    <scope>NUCLEOTIDE SEQUENCE [LARGE SCALE GENOMIC DNA]</scope>
    <source>
        <strain evidence="3">SAM102599</strain>
        <strain evidence="4 5">SAM57978</strain>
    </source>
</reference>
<dbReference type="Proteomes" id="UP001163283">
    <property type="component" value="Chromosome"/>
</dbReference>
<sequence>MHLLAVMRTPPTFIFYSATVMKSKKVKDPSWFKLKKYPHIGLPITSKSKNQVIRYITNPEKIAKHAFCPFIHTQIITPKFRKQYDQDGNILHNGKRVHLKPKVRDIYYANHWDANIFAYYAYLLQIHYEKKLNQNNLGDVVTAYRKITTVDGSGKCNIDFAKEVFDVIKHRAQQEELTVIAVDIEGFFDNLDHALLKNVWKSVLGLQESNTLPKDHYNVYKAITQFSYIDYDKIFELFKEKIIINHKGKYKQKSIKKITHLYSQEAVGFCQLRELKYIRSKGIIYRQKRNNTEKNLYKGICQGSAISATLANIYMINFDTYIHQEVQKIGRIYKRYSDNIVIVCNSSLKNEILVLLEESISKITKLNIKQEKTQIFYFFKENNSVKCLQEFGGQINKNSSNRRFEYLGFGFDGTNIYLKNQALAQYYMKMSQGVKRCKYYSKRIQNNTKGKLFINRLHYRYSYLGAKKSKRYIRRLNTKDKWVFQRQVWGNFLGYTYNSTKIMQSDKIRHQVRRHWKILNTKIKK</sequence>
<dbReference type="SUPFAM" id="SSF56672">
    <property type="entry name" value="DNA/RNA polymerases"/>
    <property type="match status" value="1"/>
</dbReference>
<dbReference type="RefSeq" id="WP_264675988.1">
    <property type="nucleotide sequence ID" value="NZ_CP087768.1"/>
</dbReference>
<dbReference type="AlphaFoldDB" id="A0AAQ2Q247"/>